<evidence type="ECO:0000313" key="1">
    <source>
        <dbReference type="EMBL" id="TLD40895.1"/>
    </source>
</evidence>
<dbReference type="Proteomes" id="UP000319783">
    <property type="component" value="Unassembled WGS sequence"/>
</dbReference>
<proteinExistence type="predicted"/>
<dbReference type="EMBL" id="SULG01000073">
    <property type="protein sequence ID" value="TLD40895.1"/>
    <property type="molecule type" value="Genomic_DNA"/>
</dbReference>
<gene>
    <name evidence="1" type="ORF">JETT_2853</name>
</gene>
<reference evidence="1 2" key="1">
    <citation type="submission" date="2019-04" db="EMBL/GenBank/DDBJ databases">
        <title>Genome of a novel bacterium Candidatus Jettenia ecosi reconstructed from metagenome of an anammox bioreactor.</title>
        <authorList>
            <person name="Mardanov A.V."/>
            <person name="Beletsky A.V."/>
            <person name="Ravin N.V."/>
            <person name="Botchkova E.A."/>
            <person name="Litti Y.V."/>
            <person name="Nozhevnikova A.N."/>
        </authorList>
    </citation>
    <scope>NUCLEOTIDE SEQUENCE [LARGE SCALE GENOMIC DNA]</scope>
    <source>
        <strain evidence="1">J2</strain>
    </source>
</reference>
<evidence type="ECO:0000313" key="2">
    <source>
        <dbReference type="Proteomes" id="UP000319783"/>
    </source>
</evidence>
<protein>
    <recommendedName>
        <fullName evidence="3">Prevent host death protein, Phd antitoxin</fullName>
    </recommendedName>
</protein>
<sequence length="62" mass="7073">MAGIKQQVIQMIQSLPDNVTIDDIMAELYFKLQVDAGLKELDEGKGIPHEEVEKQMSKWLTK</sequence>
<dbReference type="AlphaFoldDB" id="A0A533Q8J0"/>
<organism evidence="1 2">
    <name type="scientific">Candidatus Jettenia ecosi</name>
    <dbReference type="NCBI Taxonomy" id="2494326"/>
    <lineage>
        <taxon>Bacteria</taxon>
        <taxon>Pseudomonadati</taxon>
        <taxon>Planctomycetota</taxon>
        <taxon>Candidatus Brocadiia</taxon>
        <taxon>Candidatus Brocadiales</taxon>
        <taxon>Candidatus Brocadiaceae</taxon>
        <taxon>Candidatus Jettenia</taxon>
    </lineage>
</organism>
<name>A0A533Q8J0_9BACT</name>
<accession>A0A533Q8J0</accession>
<evidence type="ECO:0008006" key="3">
    <source>
        <dbReference type="Google" id="ProtNLM"/>
    </source>
</evidence>
<comment type="caution">
    <text evidence="1">The sequence shown here is derived from an EMBL/GenBank/DDBJ whole genome shotgun (WGS) entry which is preliminary data.</text>
</comment>